<dbReference type="Gene3D" id="2.40.50.140">
    <property type="entry name" value="Nucleic acid-binding proteins"/>
    <property type="match status" value="1"/>
</dbReference>
<comment type="caution">
    <text evidence="3">The sequence shown here is derived from an EMBL/GenBank/DDBJ whole genome shotgun (WGS) entry which is preliminary data.</text>
</comment>
<dbReference type="Pfam" id="PF01331">
    <property type="entry name" value="mRNA_cap_enzyme"/>
    <property type="match status" value="1"/>
</dbReference>
<proteinExistence type="predicted"/>
<dbReference type="OrthoDB" id="200924at2759"/>
<dbReference type="GO" id="GO:0005524">
    <property type="term" value="F:ATP binding"/>
    <property type="evidence" value="ECO:0007669"/>
    <property type="project" value="InterPro"/>
</dbReference>
<sequence length="195" mass="22321">MVQTNPRIARVQPFSVEFKKQEFAYHLETVFQHVIPNLKHGNDGLIFTSAVAPYIMGTLGVEIGWTWTLDMSYVTRVELGRLISLQRGVNRGRVKDDDLRAGQRPELKWKPAEENSIDFQLSLDYPPAGTIPGVKDTSGKPRFVLLQWMGKVDGKETYERFGEMGVTDEEWKRWVLCRAGLYGMEVREIASRICN</sequence>
<dbReference type="Proteomes" id="UP000268093">
    <property type="component" value="Unassembled WGS sequence"/>
</dbReference>
<evidence type="ECO:0000259" key="2">
    <source>
        <dbReference type="Pfam" id="PF01331"/>
    </source>
</evidence>
<dbReference type="EMBL" id="RBNI01028914">
    <property type="protein sequence ID" value="RUO95523.1"/>
    <property type="molecule type" value="Genomic_DNA"/>
</dbReference>
<dbReference type="AlphaFoldDB" id="A0A432ZYY4"/>
<evidence type="ECO:0000313" key="4">
    <source>
        <dbReference type="Proteomes" id="UP000268093"/>
    </source>
</evidence>
<dbReference type="PANTHER" id="PTHR10367">
    <property type="entry name" value="MRNA-CAPPING ENZYME"/>
    <property type="match status" value="1"/>
</dbReference>
<dbReference type="InterPro" id="IPR012340">
    <property type="entry name" value="NA-bd_OB-fold"/>
</dbReference>
<dbReference type="Gene3D" id="3.30.470.30">
    <property type="entry name" value="DNA ligase/mRNA capping enzyme"/>
    <property type="match status" value="1"/>
</dbReference>
<gene>
    <name evidence="3" type="ORF">BC936DRAFT_143847</name>
</gene>
<comment type="catalytic activity">
    <reaction evidence="1">
        <text>a 5'-end diphospho-ribonucleoside in mRNA + GTP + H(+) = a 5'-end (5'-triphosphoguanosine)-ribonucleoside in mRNA + diphosphate</text>
        <dbReference type="Rhea" id="RHEA:67012"/>
        <dbReference type="Rhea" id="RHEA-COMP:17165"/>
        <dbReference type="Rhea" id="RHEA-COMP:17166"/>
        <dbReference type="ChEBI" id="CHEBI:15378"/>
        <dbReference type="ChEBI" id="CHEBI:33019"/>
        <dbReference type="ChEBI" id="CHEBI:37565"/>
        <dbReference type="ChEBI" id="CHEBI:167616"/>
        <dbReference type="ChEBI" id="CHEBI:167617"/>
        <dbReference type="EC" id="2.7.7.50"/>
    </reaction>
    <physiologicalReaction direction="left-to-right" evidence="1">
        <dbReference type="Rhea" id="RHEA:67013"/>
    </physiologicalReaction>
</comment>
<dbReference type="InterPro" id="IPR001339">
    <property type="entry name" value="mRNA_cap_enzyme_adenylation"/>
</dbReference>
<organism evidence="3 4">
    <name type="scientific">Jimgerdemannia flammicorona</name>
    <dbReference type="NCBI Taxonomy" id="994334"/>
    <lineage>
        <taxon>Eukaryota</taxon>
        <taxon>Fungi</taxon>
        <taxon>Fungi incertae sedis</taxon>
        <taxon>Mucoromycota</taxon>
        <taxon>Mucoromycotina</taxon>
        <taxon>Endogonomycetes</taxon>
        <taxon>Endogonales</taxon>
        <taxon>Endogonaceae</taxon>
        <taxon>Jimgerdemannia</taxon>
    </lineage>
</organism>
<evidence type="ECO:0000256" key="1">
    <source>
        <dbReference type="ARBA" id="ARBA00044624"/>
    </source>
</evidence>
<feature type="domain" description="mRNA capping enzyme adenylation" evidence="2">
    <location>
        <begin position="9"/>
        <end position="58"/>
    </location>
</feature>
<reference evidence="3 4" key="1">
    <citation type="journal article" date="2018" name="New Phytol.">
        <title>Phylogenomics of Endogonaceae and evolution of mycorrhizas within Mucoromycota.</title>
        <authorList>
            <person name="Chang Y."/>
            <person name="Desiro A."/>
            <person name="Na H."/>
            <person name="Sandor L."/>
            <person name="Lipzen A."/>
            <person name="Clum A."/>
            <person name="Barry K."/>
            <person name="Grigoriev I.V."/>
            <person name="Martin F.M."/>
            <person name="Stajich J.E."/>
            <person name="Smith M.E."/>
            <person name="Bonito G."/>
            <person name="Spatafora J.W."/>
        </authorList>
    </citation>
    <scope>NUCLEOTIDE SEQUENCE [LARGE SCALE GENOMIC DNA]</scope>
    <source>
        <strain evidence="3 4">GMNB39</strain>
    </source>
</reference>
<evidence type="ECO:0000313" key="3">
    <source>
        <dbReference type="EMBL" id="RUO95523.1"/>
    </source>
</evidence>
<dbReference type="GO" id="GO:0004484">
    <property type="term" value="F:mRNA guanylyltransferase activity"/>
    <property type="evidence" value="ECO:0007669"/>
    <property type="project" value="UniProtKB-EC"/>
</dbReference>
<protein>
    <recommendedName>
        <fullName evidence="2">mRNA capping enzyme adenylation domain-containing protein</fullName>
    </recommendedName>
</protein>
<dbReference type="PANTHER" id="PTHR10367:SF17">
    <property type="entry name" value="MRNA-CAPPING ENZYME"/>
    <property type="match status" value="1"/>
</dbReference>
<dbReference type="GO" id="GO:0006370">
    <property type="term" value="P:7-methylguanosine mRNA capping"/>
    <property type="evidence" value="ECO:0007669"/>
    <property type="project" value="InterPro"/>
</dbReference>
<keyword evidence="4" id="KW-1185">Reference proteome</keyword>
<dbReference type="InterPro" id="IPR051029">
    <property type="entry name" value="mRNA_Capping_Enz/RNA_Phosphat"/>
</dbReference>
<name>A0A432ZYY4_9FUNG</name>
<accession>A0A432ZYY4</accession>